<dbReference type="PANTHER" id="PTHR43793">
    <property type="entry name" value="FAD SYNTHASE"/>
    <property type="match status" value="1"/>
</dbReference>
<feature type="region of interest" description="Disordered" evidence="3">
    <location>
        <begin position="93"/>
        <end position="117"/>
    </location>
</feature>
<dbReference type="Pfam" id="PF01467">
    <property type="entry name" value="CTP_transf_like"/>
    <property type="match status" value="1"/>
</dbReference>
<proteinExistence type="predicted"/>
<dbReference type="InterPro" id="IPR050385">
    <property type="entry name" value="Archaeal_FAD_synthase"/>
</dbReference>
<dbReference type="SUPFAM" id="SSF52374">
    <property type="entry name" value="Nucleotidylyl transferase"/>
    <property type="match status" value="1"/>
</dbReference>
<evidence type="ECO:0000313" key="6">
    <source>
        <dbReference type="Proteomes" id="UP000010931"/>
    </source>
</evidence>
<feature type="compositionally biased region" description="Basic and acidic residues" evidence="3">
    <location>
        <begin position="102"/>
        <end position="112"/>
    </location>
</feature>
<accession>L7EWC3</accession>
<evidence type="ECO:0000259" key="4">
    <source>
        <dbReference type="Pfam" id="PF01467"/>
    </source>
</evidence>
<keyword evidence="2" id="KW-0548">Nucleotidyltransferase</keyword>
<dbReference type="AlphaFoldDB" id="L7EWC3"/>
<name>L7EWC3_STRT8</name>
<evidence type="ECO:0000313" key="5">
    <source>
        <dbReference type="EMBL" id="ELP62685.1"/>
    </source>
</evidence>
<dbReference type="InterPro" id="IPR014729">
    <property type="entry name" value="Rossmann-like_a/b/a_fold"/>
</dbReference>
<keyword evidence="6" id="KW-1185">Reference proteome</keyword>
<gene>
    <name evidence="5" type="ORF">STRTUCAR8_05216</name>
</gene>
<sequence length="323" mass="35794">MLGEEATGALRAPITISNHCLAFLCGLQWATTAPTLRRTRLVWKDFGVHCVMERVGVSCGNGLSGEAAEPRGGGWVRSAATIEVLPLPRQRLDRGGATVHDPAPDRPDEAKRKMTSRSKNAPWANDLIREDPMFGKDLFADESHFDLRFVEDYEKITEIVRALRVLGMRVVLTSGSFDIIHEGHSMYLEAARKYGEFLIVGLDSDEKIRQRKGPNRPAVPEMERLRMVTHQRGVGLVTLKQVDHPRWGLIDAVRPDVLVATADTYTAREIAELEEKYCVHVEVLDRMATVSTSARLRRLQLGLTEFADGSGPAPGQQPPGNPA</sequence>
<feature type="domain" description="Cytidyltransferase-like" evidence="4">
    <location>
        <begin position="173"/>
        <end position="277"/>
    </location>
</feature>
<dbReference type="EMBL" id="AEJB01000590">
    <property type="protein sequence ID" value="ELP62685.1"/>
    <property type="molecule type" value="Genomic_DNA"/>
</dbReference>
<dbReference type="InterPro" id="IPR004821">
    <property type="entry name" value="Cyt_trans-like"/>
</dbReference>
<comment type="caution">
    <text evidence="5">The sequence shown here is derived from an EMBL/GenBank/DDBJ whole genome shotgun (WGS) entry which is preliminary data.</text>
</comment>
<evidence type="ECO:0000256" key="2">
    <source>
        <dbReference type="ARBA" id="ARBA00022695"/>
    </source>
</evidence>
<dbReference type="Gene3D" id="3.40.50.620">
    <property type="entry name" value="HUPs"/>
    <property type="match status" value="1"/>
</dbReference>
<organism evidence="5 6">
    <name type="scientific">Streptomyces turgidiscabies (strain Car8)</name>
    <dbReference type="NCBI Taxonomy" id="698760"/>
    <lineage>
        <taxon>Bacteria</taxon>
        <taxon>Bacillati</taxon>
        <taxon>Actinomycetota</taxon>
        <taxon>Actinomycetes</taxon>
        <taxon>Kitasatosporales</taxon>
        <taxon>Streptomycetaceae</taxon>
        <taxon>Streptomyces</taxon>
    </lineage>
</organism>
<dbReference type="Proteomes" id="UP000010931">
    <property type="component" value="Unassembled WGS sequence"/>
</dbReference>
<keyword evidence="1" id="KW-0808">Transferase</keyword>
<dbReference type="PANTHER" id="PTHR43793:SF2">
    <property type="entry name" value="BIFUNCTIONAL PROTEIN HLDE"/>
    <property type="match status" value="1"/>
</dbReference>
<dbReference type="STRING" id="85558.T45_00973"/>
<protein>
    <recommendedName>
        <fullName evidence="4">Cytidyltransferase-like domain-containing protein</fullName>
    </recommendedName>
</protein>
<evidence type="ECO:0000256" key="3">
    <source>
        <dbReference type="SAM" id="MobiDB-lite"/>
    </source>
</evidence>
<dbReference type="NCBIfam" id="TIGR00125">
    <property type="entry name" value="cyt_tran_rel"/>
    <property type="match status" value="1"/>
</dbReference>
<dbReference type="PATRIC" id="fig|698760.3.peg.8401"/>
<dbReference type="GO" id="GO:0016779">
    <property type="term" value="F:nucleotidyltransferase activity"/>
    <property type="evidence" value="ECO:0007669"/>
    <property type="project" value="UniProtKB-KW"/>
</dbReference>
<reference evidence="5 6" key="1">
    <citation type="journal article" date="2011" name="Plasmid">
        <title>Streptomyces turgidiscabies Car8 contains a modular pathogenicity island that shares virulence genes with other actinobacterial plant pathogens.</title>
        <authorList>
            <person name="Huguet-Tapia J.C."/>
            <person name="Badger J.H."/>
            <person name="Loria R."/>
            <person name="Pettis G.S."/>
        </authorList>
    </citation>
    <scope>NUCLEOTIDE SEQUENCE [LARGE SCALE GENOMIC DNA]</scope>
    <source>
        <strain evidence="5 6">Car8</strain>
    </source>
</reference>
<evidence type="ECO:0000256" key="1">
    <source>
        <dbReference type="ARBA" id="ARBA00022679"/>
    </source>
</evidence>